<feature type="chain" id="PRO_5046072512" description="Transferrin-binding protein B C-lobe/N-lobe beta barrel domain-containing protein" evidence="2">
    <location>
        <begin position="21"/>
        <end position="317"/>
    </location>
</feature>
<keyword evidence="4" id="KW-1185">Reference proteome</keyword>
<sequence>MRSVSVRAISAALCCVLVTACGGDDSPTPTPTESPTPGPSPSPTPTPTEVDFDFSTDFTSSITNSAYAFAYFAPEGGTEVWSDGSRRNGQSTITYEVAPENVEYTWPDTLELESFTAANLLNSSPTIRTYRKGTTDGLQMELPFEHVLRVAYEKSQSFIRDTVPGTLRSFRYALFFNPVTTDTTITANLSYTGTPQATGGEAGVTPSGAITSPETTLVVGPDGNNIKINGTIRILETVNGNNVVRAVLPISGNVGTNGFFNGLIEDEANGFAGNFVGSLAGPSREEVFVVFYVVKVDDEGEEDEDDVRKYIGSLIGS</sequence>
<evidence type="ECO:0000313" key="3">
    <source>
        <dbReference type="EMBL" id="MBX7486909.1"/>
    </source>
</evidence>
<proteinExistence type="predicted"/>
<dbReference type="RefSeq" id="WP_221596208.1">
    <property type="nucleotide sequence ID" value="NZ_JAIGNQ010000001.1"/>
</dbReference>
<evidence type="ECO:0000313" key="4">
    <source>
        <dbReference type="Proteomes" id="UP000776651"/>
    </source>
</evidence>
<dbReference type="Proteomes" id="UP000776651">
    <property type="component" value="Unassembled WGS sequence"/>
</dbReference>
<reference evidence="3 4" key="1">
    <citation type="submission" date="2021-08" db="EMBL/GenBank/DDBJ databases">
        <title>Comparative Genomics Analysis of the Genus Qipengyuania Reveals Extensive Genetic Diversity and Metabolic Versatility, Including the Description of Fifteen Novel Species.</title>
        <authorList>
            <person name="Liu Y."/>
        </authorList>
    </citation>
    <scope>NUCLEOTIDE SEQUENCE [LARGE SCALE GENOMIC DNA]</scope>
    <source>
        <strain evidence="3 4">GH25</strain>
    </source>
</reference>
<protein>
    <recommendedName>
        <fullName evidence="5">Transferrin-binding protein B C-lobe/N-lobe beta barrel domain-containing protein</fullName>
    </recommendedName>
</protein>
<evidence type="ECO:0000256" key="2">
    <source>
        <dbReference type="SAM" id="SignalP"/>
    </source>
</evidence>
<name>A0ABS7JDR9_9SPHN</name>
<accession>A0ABS7JDR9</accession>
<organism evidence="3 4">
    <name type="scientific">Qipengyuania pacifica</name>
    <dbReference type="NCBI Taxonomy" id="2860199"/>
    <lineage>
        <taxon>Bacteria</taxon>
        <taxon>Pseudomonadati</taxon>
        <taxon>Pseudomonadota</taxon>
        <taxon>Alphaproteobacteria</taxon>
        <taxon>Sphingomonadales</taxon>
        <taxon>Erythrobacteraceae</taxon>
        <taxon>Qipengyuania</taxon>
    </lineage>
</organism>
<feature type="signal peptide" evidence="2">
    <location>
        <begin position="1"/>
        <end position="20"/>
    </location>
</feature>
<feature type="region of interest" description="Disordered" evidence="1">
    <location>
        <begin position="25"/>
        <end position="55"/>
    </location>
</feature>
<comment type="caution">
    <text evidence="3">The sequence shown here is derived from an EMBL/GenBank/DDBJ whole genome shotgun (WGS) entry which is preliminary data.</text>
</comment>
<evidence type="ECO:0000256" key="1">
    <source>
        <dbReference type="SAM" id="MobiDB-lite"/>
    </source>
</evidence>
<gene>
    <name evidence="3" type="ORF">K3177_00120</name>
</gene>
<keyword evidence="2" id="KW-0732">Signal</keyword>
<evidence type="ECO:0008006" key="5">
    <source>
        <dbReference type="Google" id="ProtNLM"/>
    </source>
</evidence>
<dbReference type="EMBL" id="JAIGNQ010000001">
    <property type="protein sequence ID" value="MBX7486909.1"/>
    <property type="molecule type" value="Genomic_DNA"/>
</dbReference>
<dbReference type="PROSITE" id="PS51257">
    <property type="entry name" value="PROKAR_LIPOPROTEIN"/>
    <property type="match status" value="1"/>
</dbReference>
<feature type="compositionally biased region" description="Pro residues" evidence="1">
    <location>
        <begin position="28"/>
        <end position="46"/>
    </location>
</feature>